<evidence type="ECO:0000256" key="1">
    <source>
        <dbReference type="ARBA" id="ARBA00004651"/>
    </source>
</evidence>
<dbReference type="InterPro" id="IPR036259">
    <property type="entry name" value="MFS_trans_sf"/>
</dbReference>
<gene>
    <name evidence="10" type="ORF">GPA21_02680</name>
</gene>
<dbReference type="GO" id="GO:0005886">
    <property type="term" value="C:plasma membrane"/>
    <property type="evidence" value="ECO:0007669"/>
    <property type="project" value="UniProtKB-SubCell"/>
</dbReference>
<dbReference type="NCBIfam" id="TIGR00710">
    <property type="entry name" value="efflux_Bcr_CflA"/>
    <property type="match status" value="1"/>
</dbReference>
<dbReference type="Gene3D" id="1.20.1720.10">
    <property type="entry name" value="Multidrug resistance protein D"/>
    <property type="match status" value="1"/>
</dbReference>
<comment type="caution">
    <text evidence="8">Lacks conserved residue(s) required for the propagation of feature annotation.</text>
</comment>
<feature type="transmembrane region" description="Helical" evidence="8">
    <location>
        <begin position="158"/>
        <end position="180"/>
    </location>
</feature>
<evidence type="ECO:0000256" key="3">
    <source>
        <dbReference type="ARBA" id="ARBA00022448"/>
    </source>
</evidence>
<dbReference type="InterPro" id="IPR020846">
    <property type="entry name" value="MFS_dom"/>
</dbReference>
<dbReference type="SUPFAM" id="SSF103473">
    <property type="entry name" value="MFS general substrate transporter"/>
    <property type="match status" value="1"/>
</dbReference>
<reference evidence="10" key="1">
    <citation type="submission" date="2019-12" db="EMBL/GenBank/DDBJ databases">
        <title>Comparative genomics gives insights into the taxonomy of the Azoarcus-Aromatoleum group and reveals separate origins of nif in the plant-associated Azoarcus and non-plant-associated Aromatoleum sub-groups.</title>
        <authorList>
            <person name="Lafos M."/>
            <person name="Maluk M."/>
            <person name="Batista M."/>
            <person name="Junghare M."/>
            <person name="Carmona M."/>
            <person name="Faoro H."/>
            <person name="Cruz L.M."/>
            <person name="Battistoni F."/>
            <person name="De Souza E."/>
            <person name="Pedrosa F."/>
            <person name="Chen W.-M."/>
            <person name="Poole P.S."/>
            <person name="Dixon R.A."/>
            <person name="James E.K."/>
        </authorList>
    </citation>
    <scope>NUCLEOTIDE SEQUENCE</scope>
    <source>
        <strain evidence="10">NSC3</strain>
    </source>
</reference>
<proteinExistence type="inferred from homology"/>
<dbReference type="PANTHER" id="PTHR43124">
    <property type="entry name" value="PURINE EFFLUX PUMP PBUE"/>
    <property type="match status" value="1"/>
</dbReference>
<keyword evidence="6 8" id="KW-1133">Transmembrane helix</keyword>
<keyword evidence="4" id="KW-1003">Cell membrane</keyword>
<evidence type="ECO:0000313" key="11">
    <source>
        <dbReference type="Proteomes" id="UP000599523"/>
    </source>
</evidence>
<feature type="transmembrane region" description="Helical" evidence="8">
    <location>
        <begin position="209"/>
        <end position="234"/>
    </location>
</feature>
<feature type="transmembrane region" description="Helical" evidence="8">
    <location>
        <begin position="34"/>
        <end position="60"/>
    </location>
</feature>
<evidence type="ECO:0000256" key="5">
    <source>
        <dbReference type="ARBA" id="ARBA00022692"/>
    </source>
</evidence>
<feature type="transmembrane region" description="Helical" evidence="8">
    <location>
        <begin position="130"/>
        <end position="152"/>
    </location>
</feature>
<feature type="transmembrane region" description="Helical" evidence="8">
    <location>
        <begin position="97"/>
        <end position="118"/>
    </location>
</feature>
<name>A0A972FAV2_9RHOO</name>
<evidence type="ECO:0000256" key="6">
    <source>
        <dbReference type="ARBA" id="ARBA00022989"/>
    </source>
</evidence>
<evidence type="ECO:0000256" key="2">
    <source>
        <dbReference type="ARBA" id="ARBA00006236"/>
    </source>
</evidence>
<keyword evidence="3 8" id="KW-0813">Transport</keyword>
<sequence length="404" mass="42550">MSSGLIVVILSLLLGIQPITTDLYLPALPAMTEALGAPVAMGQLTLSALLLAFGASQLVWGPLSDRFGRRPILLIGLSLYMVAAVGSAFAGSMVQLVIWRALQGAAMGASVMCARAIVRDLYTPEAAARAMSKGLSGLGVIAFLSAPLGGLLADWFGWRATLLVLAVFGAGVLATVMLRFEETVREPNPRALNPGVLVSVWAHILSQHAFWSFALLAAATYGGLFTFLAASSFVLIEIHGVSRTGYGFWMASMCAAYLLGTFMCRRWLIRHGIRRTVAIGGGFSIVGGTLFGLLALAGVHSVWAIMLPHYLFMIGHGVHQPCGQSGSVAPFPRSAGAASAMGGFLMMVVAFAMGIWLGRAMDGTVFPLANGMWFWGVLTAAVAWLLVGRTVDPAPDPAPADARR</sequence>
<feature type="domain" description="Major facilitator superfamily (MFS) profile" evidence="9">
    <location>
        <begin position="1"/>
        <end position="395"/>
    </location>
</feature>
<feature type="transmembrane region" description="Helical" evidence="8">
    <location>
        <begin position="246"/>
        <end position="264"/>
    </location>
</feature>
<keyword evidence="11" id="KW-1185">Reference proteome</keyword>
<comment type="subcellular location">
    <subcellularLocation>
        <location evidence="8">Cell inner membrane</location>
        <topology evidence="8">Multi-pass membrane protein</topology>
    </subcellularLocation>
    <subcellularLocation>
        <location evidence="1">Cell membrane</location>
        <topology evidence="1">Multi-pass membrane protein</topology>
    </subcellularLocation>
</comment>
<feature type="transmembrane region" description="Helical" evidence="8">
    <location>
        <begin position="72"/>
        <end position="91"/>
    </location>
</feature>
<dbReference type="Pfam" id="PF07690">
    <property type="entry name" value="MFS_1"/>
    <property type="match status" value="1"/>
</dbReference>
<comment type="caution">
    <text evidence="10">The sequence shown here is derived from an EMBL/GenBank/DDBJ whole genome shotgun (WGS) entry which is preliminary data.</text>
</comment>
<organism evidence="10 11">
    <name type="scientific">Azoarcus taiwanensis</name>
    <dbReference type="NCBI Taxonomy" id="666964"/>
    <lineage>
        <taxon>Bacteria</taxon>
        <taxon>Pseudomonadati</taxon>
        <taxon>Pseudomonadota</taxon>
        <taxon>Betaproteobacteria</taxon>
        <taxon>Rhodocyclales</taxon>
        <taxon>Zoogloeaceae</taxon>
        <taxon>Azoarcus</taxon>
    </lineage>
</organism>
<dbReference type="CDD" id="cd17320">
    <property type="entry name" value="MFS_MdfA_MDR_like"/>
    <property type="match status" value="1"/>
</dbReference>
<feature type="transmembrane region" description="Helical" evidence="8">
    <location>
        <begin position="337"/>
        <end position="358"/>
    </location>
</feature>
<evidence type="ECO:0000256" key="4">
    <source>
        <dbReference type="ARBA" id="ARBA00022475"/>
    </source>
</evidence>
<evidence type="ECO:0000256" key="7">
    <source>
        <dbReference type="ARBA" id="ARBA00023136"/>
    </source>
</evidence>
<dbReference type="Proteomes" id="UP000599523">
    <property type="component" value="Unassembled WGS sequence"/>
</dbReference>
<keyword evidence="8" id="KW-0997">Cell inner membrane</keyword>
<keyword evidence="5 8" id="KW-0812">Transmembrane</keyword>
<evidence type="ECO:0000313" key="10">
    <source>
        <dbReference type="EMBL" id="NMG01878.1"/>
    </source>
</evidence>
<dbReference type="GO" id="GO:1990961">
    <property type="term" value="P:xenobiotic detoxification by transmembrane export across the plasma membrane"/>
    <property type="evidence" value="ECO:0007669"/>
    <property type="project" value="InterPro"/>
</dbReference>
<feature type="transmembrane region" description="Helical" evidence="8">
    <location>
        <begin position="276"/>
        <end position="303"/>
    </location>
</feature>
<comment type="similarity">
    <text evidence="2 8">Belongs to the major facilitator superfamily. Bcr/CmlA family.</text>
</comment>
<dbReference type="InterPro" id="IPR004812">
    <property type="entry name" value="Efflux_drug-R_Bcr/CmlA"/>
</dbReference>
<dbReference type="RefSeq" id="WP_168986669.1">
    <property type="nucleotide sequence ID" value="NZ_CAWPHM010000330.1"/>
</dbReference>
<dbReference type="InterPro" id="IPR011701">
    <property type="entry name" value="MFS"/>
</dbReference>
<dbReference type="PROSITE" id="PS50850">
    <property type="entry name" value="MFS"/>
    <property type="match status" value="1"/>
</dbReference>
<evidence type="ECO:0000259" key="9">
    <source>
        <dbReference type="PROSITE" id="PS50850"/>
    </source>
</evidence>
<dbReference type="EMBL" id="WTVM01000009">
    <property type="protein sequence ID" value="NMG01878.1"/>
    <property type="molecule type" value="Genomic_DNA"/>
</dbReference>
<dbReference type="InterPro" id="IPR050189">
    <property type="entry name" value="MFS_Efflux_Transporters"/>
</dbReference>
<dbReference type="AlphaFoldDB" id="A0A972FAV2"/>
<feature type="transmembrane region" description="Helical" evidence="8">
    <location>
        <begin position="365"/>
        <end position="387"/>
    </location>
</feature>
<dbReference type="PANTHER" id="PTHR43124:SF3">
    <property type="entry name" value="CHLORAMPHENICOL EFFLUX PUMP RV0191"/>
    <property type="match status" value="1"/>
</dbReference>
<accession>A0A972FAV2</accession>
<protein>
    <recommendedName>
        <fullName evidence="8">Bcr/CflA family efflux transporter</fullName>
    </recommendedName>
</protein>
<evidence type="ECO:0000256" key="8">
    <source>
        <dbReference type="RuleBase" id="RU365088"/>
    </source>
</evidence>
<dbReference type="GO" id="GO:0042910">
    <property type="term" value="F:xenobiotic transmembrane transporter activity"/>
    <property type="evidence" value="ECO:0007669"/>
    <property type="project" value="InterPro"/>
</dbReference>
<keyword evidence="7 8" id="KW-0472">Membrane</keyword>